<evidence type="ECO:0000313" key="2">
    <source>
        <dbReference type="EMBL" id="GJD43483.1"/>
    </source>
</evidence>
<reference evidence="2 3" key="1">
    <citation type="journal article" date="2021" name="Front. Microbiol.">
        <title>Comprehensive Comparative Genomics and Phenotyping of Methylobacterium Species.</title>
        <authorList>
            <person name="Alessa O."/>
            <person name="Ogura Y."/>
            <person name="Fujitani Y."/>
            <person name="Takami H."/>
            <person name="Hayashi T."/>
            <person name="Sahin N."/>
            <person name="Tani A."/>
        </authorList>
    </citation>
    <scope>NUCLEOTIDE SEQUENCE [LARGE SCALE GENOMIC DNA]</scope>
    <source>
        <strain evidence="2 3">DSM 23679</strain>
    </source>
</reference>
<dbReference type="Proteomes" id="UP001055117">
    <property type="component" value="Unassembled WGS sequence"/>
</dbReference>
<name>A0ABQ4QE81_9HYPH</name>
<proteinExistence type="predicted"/>
<organism evidence="2 3">
    <name type="scientific">Methylobacterium cerastii</name>
    <dbReference type="NCBI Taxonomy" id="932741"/>
    <lineage>
        <taxon>Bacteria</taxon>
        <taxon>Pseudomonadati</taxon>
        <taxon>Pseudomonadota</taxon>
        <taxon>Alphaproteobacteria</taxon>
        <taxon>Hyphomicrobiales</taxon>
        <taxon>Methylobacteriaceae</taxon>
        <taxon>Methylobacterium</taxon>
    </lineage>
</organism>
<feature type="region of interest" description="Disordered" evidence="1">
    <location>
        <begin position="111"/>
        <end position="131"/>
    </location>
</feature>
<keyword evidence="3" id="KW-1185">Reference proteome</keyword>
<dbReference type="RefSeq" id="WP_147763364.1">
    <property type="nucleotide sequence ID" value="NZ_BPQG01000016.1"/>
</dbReference>
<evidence type="ECO:0000256" key="1">
    <source>
        <dbReference type="SAM" id="MobiDB-lite"/>
    </source>
</evidence>
<dbReference type="EMBL" id="BPQG01000016">
    <property type="protein sequence ID" value="GJD43483.1"/>
    <property type="molecule type" value="Genomic_DNA"/>
</dbReference>
<sequence>MSKPDPFATLDGGGSGRLSLPFLPTLATALVIGAASLLCREPAQAPAVPAPSASVAPHAFHAAAPAEAALPRPPAAIAFAQFPPSLVLPEIRTASHPVARVATTAVTPRRACSGPRCAEGPPRRPDPFSEIVRPSPVEAEAQVRDGLLPDLALPFAPAVRAVGDAAAYLRTGASALGSPVSVLVDRLD</sequence>
<comment type="caution">
    <text evidence="2">The sequence shown here is derived from an EMBL/GenBank/DDBJ whole genome shotgun (WGS) entry which is preliminary data.</text>
</comment>
<protein>
    <submittedName>
        <fullName evidence="2">Uncharacterized protein</fullName>
    </submittedName>
</protein>
<evidence type="ECO:0000313" key="3">
    <source>
        <dbReference type="Proteomes" id="UP001055117"/>
    </source>
</evidence>
<accession>A0ABQ4QE81</accession>
<gene>
    <name evidence="2" type="ORF">AFCDBAGC_1335</name>
</gene>